<dbReference type="Proteomes" id="UP001259492">
    <property type="component" value="Unassembled WGS sequence"/>
</dbReference>
<protein>
    <submittedName>
        <fullName evidence="3">Head GIN domain-containing protein</fullName>
    </submittedName>
</protein>
<feature type="signal peptide" evidence="1">
    <location>
        <begin position="1"/>
        <end position="21"/>
    </location>
</feature>
<evidence type="ECO:0000256" key="1">
    <source>
        <dbReference type="SAM" id="SignalP"/>
    </source>
</evidence>
<evidence type="ECO:0000313" key="3">
    <source>
        <dbReference type="EMBL" id="MDT0559019.1"/>
    </source>
</evidence>
<comment type="caution">
    <text evidence="3">The sequence shown here is derived from an EMBL/GenBank/DDBJ whole genome shotgun (WGS) entry which is preliminary data.</text>
</comment>
<organism evidence="3 4">
    <name type="scientific">Microcosmobacter mediterraneus</name>
    <dbReference type="NCBI Taxonomy" id="3075607"/>
    <lineage>
        <taxon>Bacteria</taxon>
        <taxon>Pseudomonadati</taxon>
        <taxon>Bacteroidota</taxon>
        <taxon>Flavobacteriia</taxon>
        <taxon>Flavobacteriales</taxon>
        <taxon>Flavobacteriaceae</taxon>
        <taxon>Microcosmobacter</taxon>
    </lineage>
</organism>
<proteinExistence type="predicted"/>
<dbReference type="EMBL" id="JAVRIA010000005">
    <property type="protein sequence ID" value="MDT0559019.1"/>
    <property type="molecule type" value="Genomic_DNA"/>
</dbReference>
<accession>A0ABU2YMX3</accession>
<reference evidence="3 4" key="1">
    <citation type="submission" date="2023-09" db="EMBL/GenBank/DDBJ databases">
        <authorList>
            <person name="Rey-Velasco X."/>
        </authorList>
    </citation>
    <scope>NUCLEOTIDE SEQUENCE [LARGE SCALE GENOMIC DNA]</scope>
    <source>
        <strain evidence="3 4">W332</strain>
    </source>
</reference>
<dbReference type="Gene3D" id="2.160.20.120">
    <property type="match status" value="1"/>
</dbReference>
<dbReference type="Pfam" id="PF10988">
    <property type="entry name" value="DUF2807"/>
    <property type="match status" value="1"/>
</dbReference>
<name>A0ABU2YMX3_9FLAO</name>
<evidence type="ECO:0000259" key="2">
    <source>
        <dbReference type="Pfam" id="PF10988"/>
    </source>
</evidence>
<evidence type="ECO:0000313" key="4">
    <source>
        <dbReference type="Proteomes" id="UP001259492"/>
    </source>
</evidence>
<sequence>MKILGCILGILFFLSCDSNNASDCFQTSGPIVQEEVQVDPFSRILVNRGVELILKQDTEYRIIIESGENLIGDVSVNLQGNQLILTDNNTCNYVRDYISTKVYVSAPNLTEIRSSTQYDISSDGILSYPNLALSSEDFFAPGTYTSGDFRLNINANELKIITNNLSSQYITGTVETLNINFASGAGRFEGANLLAQDVIINHRGSNDMIINPQQSLTGQLRGTGDLISVNQPPTVNVEQLYTGQLIFQ</sequence>
<keyword evidence="4" id="KW-1185">Reference proteome</keyword>
<gene>
    <name evidence="3" type="ORF">RM697_10190</name>
</gene>
<keyword evidence="1" id="KW-0732">Signal</keyword>
<feature type="domain" description="Putative auto-transporter adhesin head GIN" evidence="2">
    <location>
        <begin position="40"/>
        <end position="232"/>
    </location>
</feature>
<feature type="chain" id="PRO_5045685669" evidence="1">
    <location>
        <begin position="22"/>
        <end position="248"/>
    </location>
</feature>
<dbReference type="RefSeq" id="WP_311427784.1">
    <property type="nucleotide sequence ID" value="NZ_JAVRIA010000005.1"/>
</dbReference>
<dbReference type="InterPro" id="IPR021255">
    <property type="entry name" value="DUF2807"/>
</dbReference>
<dbReference type="PROSITE" id="PS51257">
    <property type="entry name" value="PROKAR_LIPOPROTEIN"/>
    <property type="match status" value="1"/>
</dbReference>